<evidence type="ECO:0000313" key="1">
    <source>
        <dbReference type="EMBL" id="BCZ19398.1"/>
    </source>
</evidence>
<sequence length="67" mass="7061">MVKGFAMLGIGKVGIIEKESLECVVPVRKKLELGPLDAFVRPLAVAPCTSDLHTCYEGGLASAQICS</sequence>
<dbReference type="Proteomes" id="UP000826146">
    <property type="component" value="Chromosome"/>
</dbReference>
<protein>
    <submittedName>
        <fullName evidence="1">Uncharacterized protein</fullName>
    </submittedName>
</protein>
<name>A0ABM7SEY5_9HELI</name>
<proteinExistence type="predicted"/>
<dbReference type="Gene3D" id="3.90.180.10">
    <property type="entry name" value="Medium-chain alcohol dehydrogenases, catalytic domain"/>
    <property type="match status" value="1"/>
</dbReference>
<reference evidence="1 2" key="1">
    <citation type="submission" date="2021-07" db="EMBL/GenBank/DDBJ databases">
        <title>Novel Helicobacter sp. Isolated from a cat.</title>
        <authorList>
            <person name="Rimbara E."/>
            <person name="Suzuki M."/>
        </authorList>
    </citation>
    <scope>NUCLEOTIDE SEQUENCE [LARGE SCALE GENOMIC DNA]</scope>
    <source>
        <strain evidence="2">NHP19-012</strain>
    </source>
</reference>
<gene>
    <name evidence="1" type="ORF">NHP190012_10400</name>
</gene>
<dbReference type="RefSeq" id="WP_279346969.1">
    <property type="nucleotide sequence ID" value="NZ_AP024819.1"/>
</dbReference>
<organism evidence="1 2">
    <name type="scientific">Helicobacter gastrofelis</name>
    <dbReference type="NCBI Taxonomy" id="2849642"/>
    <lineage>
        <taxon>Bacteria</taxon>
        <taxon>Pseudomonadati</taxon>
        <taxon>Campylobacterota</taxon>
        <taxon>Epsilonproteobacteria</taxon>
        <taxon>Campylobacterales</taxon>
        <taxon>Helicobacteraceae</taxon>
        <taxon>Helicobacter</taxon>
    </lineage>
</organism>
<evidence type="ECO:0000313" key="2">
    <source>
        <dbReference type="Proteomes" id="UP000826146"/>
    </source>
</evidence>
<dbReference type="InterPro" id="IPR011032">
    <property type="entry name" value="GroES-like_sf"/>
</dbReference>
<keyword evidence="2" id="KW-1185">Reference proteome</keyword>
<accession>A0ABM7SEY5</accession>
<dbReference type="EMBL" id="AP024819">
    <property type="protein sequence ID" value="BCZ19398.1"/>
    <property type="molecule type" value="Genomic_DNA"/>
</dbReference>
<dbReference type="SUPFAM" id="SSF50129">
    <property type="entry name" value="GroES-like"/>
    <property type="match status" value="1"/>
</dbReference>